<evidence type="ECO:0000259" key="3">
    <source>
        <dbReference type="SMART" id="SM00974"/>
    </source>
</evidence>
<dbReference type="Proteomes" id="UP000245910">
    <property type="component" value="Chromosome IIII"/>
</dbReference>
<feature type="coiled-coil region" evidence="1">
    <location>
        <begin position="542"/>
        <end position="576"/>
    </location>
</feature>
<evidence type="ECO:0000313" key="4">
    <source>
        <dbReference type="EMBL" id="CEI40609.1"/>
    </source>
</evidence>
<feature type="compositionally biased region" description="Acidic residues" evidence="2">
    <location>
        <begin position="334"/>
        <end position="343"/>
    </location>
</feature>
<keyword evidence="1" id="KW-0175">Coiled coil</keyword>
<organism evidence="4 5">
    <name type="scientific">Fusarium venenatum</name>
    <dbReference type="NCBI Taxonomy" id="56646"/>
    <lineage>
        <taxon>Eukaryota</taxon>
        <taxon>Fungi</taxon>
        <taxon>Dikarya</taxon>
        <taxon>Ascomycota</taxon>
        <taxon>Pezizomycotina</taxon>
        <taxon>Sordariomycetes</taxon>
        <taxon>Hypocreomycetidae</taxon>
        <taxon>Hypocreales</taxon>
        <taxon>Nectriaceae</taxon>
        <taxon>Fusarium</taxon>
    </lineage>
</organism>
<dbReference type="GeneID" id="37264822"/>
<evidence type="ECO:0000256" key="1">
    <source>
        <dbReference type="SAM" id="Coils"/>
    </source>
</evidence>
<feature type="domain" description="Bacteriophage T5 Orf172 DNA-binding" evidence="3">
    <location>
        <begin position="404"/>
        <end position="492"/>
    </location>
</feature>
<dbReference type="KEGG" id="fvn:FVRRES_13192"/>
<dbReference type="SMART" id="SM00974">
    <property type="entry name" value="T5orf172"/>
    <property type="match status" value="1"/>
</dbReference>
<dbReference type="RefSeq" id="XP_025582890.1">
    <property type="nucleotide sequence ID" value="XM_025728532.2"/>
</dbReference>
<dbReference type="Pfam" id="PF10544">
    <property type="entry name" value="T5orf172"/>
    <property type="match status" value="1"/>
</dbReference>
<evidence type="ECO:0000256" key="2">
    <source>
        <dbReference type="SAM" id="MobiDB-lite"/>
    </source>
</evidence>
<protein>
    <recommendedName>
        <fullName evidence="3">Bacteriophage T5 Orf172 DNA-binding domain-containing protein</fullName>
    </recommendedName>
</protein>
<feature type="region of interest" description="Disordered" evidence="2">
    <location>
        <begin position="238"/>
        <end position="285"/>
    </location>
</feature>
<feature type="compositionally biased region" description="Acidic residues" evidence="2">
    <location>
        <begin position="165"/>
        <end position="188"/>
    </location>
</feature>
<reference evidence="5" key="1">
    <citation type="submission" date="2014-10" db="EMBL/GenBank/DDBJ databases">
        <authorList>
            <person name="King R."/>
        </authorList>
    </citation>
    <scope>NUCLEOTIDE SEQUENCE [LARGE SCALE GENOMIC DNA]</scope>
    <source>
        <strain evidence="5">A3/5</strain>
    </source>
</reference>
<dbReference type="PANTHER" id="PTHR28094:SF1">
    <property type="entry name" value="MEIOTICALLY UP-REGULATED GENE 113 PROTEIN"/>
    <property type="match status" value="1"/>
</dbReference>
<evidence type="ECO:0000313" key="5">
    <source>
        <dbReference type="Proteomes" id="UP000245910"/>
    </source>
</evidence>
<dbReference type="EMBL" id="LN649232">
    <property type="protein sequence ID" value="CEI40609.1"/>
    <property type="molecule type" value="Genomic_DNA"/>
</dbReference>
<feature type="compositionally biased region" description="Polar residues" evidence="2">
    <location>
        <begin position="272"/>
        <end position="282"/>
    </location>
</feature>
<feature type="compositionally biased region" description="Polar residues" evidence="2">
    <location>
        <begin position="346"/>
        <end position="357"/>
    </location>
</feature>
<dbReference type="AlphaFoldDB" id="A0A2L2ST69"/>
<sequence length="585" mass="66429">MKPKDSPSDALSSLRKAIGLSDGDTIRCFAQAQDDKYCIGTLPNTRKKKNNTLLQTLALYELGSEGPYAAQTVETTLAELTQNLICRRPIISHAAKFEVDGKRYKDNLEYVYFLLTSKFANWQLERKAEELWNNRQHTPTRTSQKPMAKSKGYASNSKNVRCSDEDAYEDSEETDDESSEESGDEDVFDTTKREKLQGPKLVRESPHGERDLLVTPVRSRRTRNRRMVSRSTRAVEGYFEPPLSPSPSDDGFIVSPASVTSPDPSELFTPLSAVSTPDSLDSSVGIESRWSSFRTSYRKRQDASPTRRAELTNLDILSKDMTRKLNLSRSISDKEEDSDDESSSDTQGQNSGSSQKAATGPTPRQLITFHRKIQPVRDILECMAKSPGKTGFASGWIYGFTDPTIQGDHIKIGYTKYPVARRMREWERCGYKPLVKFEVSMPCAVKKMEKLIHYTLHIEEEYASCPATSCKKRHGEWFNISEGDAQGVVEIWGKFSNLMPYTETRQLNDIWKSIVTAQLAKPWSSGTKTWLKEELLTIVSKEAKLQDNLEKKKQERKEIKQQLLKIEEDEERLQRQLEGLAIGNR</sequence>
<accession>A0A2L2ST69</accession>
<keyword evidence="5" id="KW-1185">Reference proteome</keyword>
<name>A0A2L2ST69_9HYPO</name>
<dbReference type="OrthoDB" id="3511049at2759"/>
<dbReference type="PANTHER" id="PTHR28094">
    <property type="entry name" value="MEIOTICALLY UP-REGULATED GENE 113 PROTEIN"/>
    <property type="match status" value="1"/>
</dbReference>
<dbReference type="STRING" id="56646.A0A2L2ST69"/>
<feature type="region of interest" description="Disordered" evidence="2">
    <location>
        <begin position="327"/>
        <end position="365"/>
    </location>
</feature>
<feature type="compositionally biased region" description="Polar residues" evidence="2">
    <location>
        <begin position="133"/>
        <end position="145"/>
    </location>
</feature>
<dbReference type="InterPro" id="IPR018306">
    <property type="entry name" value="Phage_T5_Orf172_DNA-bd"/>
</dbReference>
<feature type="region of interest" description="Disordered" evidence="2">
    <location>
        <begin position="133"/>
        <end position="212"/>
    </location>
</feature>
<dbReference type="InterPro" id="IPR053006">
    <property type="entry name" value="Meiosis_regulatory"/>
</dbReference>
<feature type="compositionally biased region" description="Basic and acidic residues" evidence="2">
    <location>
        <begin position="189"/>
        <end position="212"/>
    </location>
</feature>
<proteinExistence type="predicted"/>